<evidence type="ECO:0000256" key="10">
    <source>
        <dbReference type="SAM" id="MobiDB-lite"/>
    </source>
</evidence>
<feature type="compositionally biased region" description="Acidic residues" evidence="10">
    <location>
        <begin position="61"/>
        <end position="93"/>
    </location>
</feature>
<evidence type="ECO:0000256" key="8">
    <source>
        <dbReference type="ARBA" id="ARBA00023273"/>
    </source>
</evidence>
<evidence type="ECO:0000256" key="7">
    <source>
        <dbReference type="ARBA" id="ARBA00023212"/>
    </source>
</evidence>
<evidence type="ECO:0000313" key="11">
    <source>
        <dbReference type="EMBL" id="KAF4046236.1"/>
    </source>
</evidence>
<protein>
    <submittedName>
        <fullName evidence="11">Putative WD repeat region containing protein</fullName>
    </submittedName>
</protein>
<dbReference type="Proteomes" id="UP000602510">
    <property type="component" value="Unassembled WGS sequence"/>
</dbReference>
<evidence type="ECO:0000256" key="9">
    <source>
        <dbReference type="SAM" id="Coils"/>
    </source>
</evidence>
<feature type="coiled-coil region" evidence="9">
    <location>
        <begin position="108"/>
        <end position="142"/>
    </location>
</feature>
<keyword evidence="7" id="KW-0206">Cytoskeleton</keyword>
<evidence type="ECO:0000256" key="6">
    <source>
        <dbReference type="ARBA" id="ARBA00023054"/>
    </source>
</evidence>
<dbReference type="GO" id="GO:0005856">
    <property type="term" value="C:cytoskeleton"/>
    <property type="evidence" value="ECO:0007669"/>
    <property type="project" value="UniProtKB-SubCell"/>
</dbReference>
<keyword evidence="5" id="KW-0677">Repeat</keyword>
<name>A0A833X246_PHYIN</name>
<evidence type="ECO:0000256" key="5">
    <source>
        <dbReference type="ARBA" id="ARBA00022737"/>
    </source>
</evidence>
<feature type="compositionally biased region" description="Basic and acidic residues" evidence="10">
    <location>
        <begin position="48"/>
        <end position="60"/>
    </location>
</feature>
<feature type="coiled-coil region" evidence="9">
    <location>
        <begin position="190"/>
        <end position="217"/>
    </location>
</feature>
<dbReference type="AlphaFoldDB" id="A0A833X246"/>
<dbReference type="EMBL" id="WSZM01000023">
    <property type="protein sequence ID" value="KAF4046236.1"/>
    <property type="molecule type" value="Genomic_DNA"/>
</dbReference>
<proteinExistence type="predicted"/>
<keyword evidence="12" id="KW-1185">Reference proteome</keyword>
<organism evidence="11 12">
    <name type="scientific">Phytophthora infestans</name>
    <name type="common">Potato late blight agent</name>
    <name type="synonym">Botrytis infestans</name>
    <dbReference type="NCBI Taxonomy" id="4787"/>
    <lineage>
        <taxon>Eukaryota</taxon>
        <taxon>Sar</taxon>
        <taxon>Stramenopiles</taxon>
        <taxon>Oomycota</taxon>
        <taxon>Peronosporomycetes</taxon>
        <taxon>Peronosporales</taxon>
        <taxon>Peronosporaceae</taxon>
        <taxon>Phytophthora</taxon>
    </lineage>
</organism>
<evidence type="ECO:0000313" key="12">
    <source>
        <dbReference type="Proteomes" id="UP000602510"/>
    </source>
</evidence>
<evidence type="ECO:0000256" key="3">
    <source>
        <dbReference type="ARBA" id="ARBA00022490"/>
    </source>
</evidence>
<feature type="region of interest" description="Disordered" evidence="10">
    <location>
        <begin position="40"/>
        <end position="95"/>
    </location>
</feature>
<evidence type="ECO:0000256" key="1">
    <source>
        <dbReference type="ARBA" id="ARBA00004138"/>
    </source>
</evidence>
<dbReference type="PANTHER" id="PTHR14885:SF3">
    <property type="entry name" value="CILIA- AND FLAGELLA-ASSOCIATED PROTEIN 44"/>
    <property type="match status" value="1"/>
</dbReference>
<comment type="caution">
    <text evidence="11">The sequence shown here is derived from an EMBL/GenBank/DDBJ whole genome shotgun (WGS) entry which is preliminary data.</text>
</comment>
<gene>
    <name evidence="11" type="ORF">GN244_ATG01341</name>
</gene>
<accession>A0A833X246</accession>
<keyword evidence="6 9" id="KW-0175">Coiled coil</keyword>
<dbReference type="PANTHER" id="PTHR14885">
    <property type="entry name" value="CILIA- AND FLAGELLA-ASSOCIATED PROTEIN 43-RELATED"/>
    <property type="match status" value="1"/>
</dbReference>
<evidence type="ECO:0000256" key="4">
    <source>
        <dbReference type="ARBA" id="ARBA00022574"/>
    </source>
</evidence>
<keyword evidence="8" id="KW-0966">Cell projection</keyword>
<dbReference type="GO" id="GO:0005929">
    <property type="term" value="C:cilium"/>
    <property type="evidence" value="ECO:0007669"/>
    <property type="project" value="UniProtKB-SubCell"/>
</dbReference>
<comment type="subcellular location">
    <subcellularLocation>
        <location evidence="1">Cell projection</location>
        <location evidence="1">Cilium</location>
    </subcellularLocation>
    <subcellularLocation>
        <location evidence="2">Cytoplasm</location>
        <location evidence="2">Cytoskeleton</location>
    </subcellularLocation>
</comment>
<reference evidence="11" key="1">
    <citation type="submission" date="2020-04" db="EMBL/GenBank/DDBJ databases">
        <title>Hybrid Assembly of Korean Phytophthora infestans isolates.</title>
        <authorList>
            <person name="Prokchorchik M."/>
            <person name="Lee Y."/>
            <person name="Seo J."/>
            <person name="Cho J.-H."/>
            <person name="Park Y.-E."/>
            <person name="Jang D.-C."/>
            <person name="Im J.-S."/>
            <person name="Choi J.-G."/>
            <person name="Park H.-J."/>
            <person name="Lee G.-B."/>
            <person name="Lee Y.-G."/>
            <person name="Hong S.-Y."/>
            <person name="Cho K."/>
            <person name="Sohn K.H."/>
        </authorList>
    </citation>
    <scope>NUCLEOTIDE SEQUENCE</scope>
    <source>
        <strain evidence="11">KR_1_A1</strain>
    </source>
</reference>
<sequence>MMADLRDVQDLRMIKKRDLDEWARQEKAVQAGFLTLIKRAKKKPAAGGKEEGKEPASARDGEEEEAEDEKEEDEDEGYDEDDDDDDEEEEDTCPSECDLTLYEKVLVLREKRADVDEVMEELNKAIEELRKAEERQTAKQRAIDKALAATEQDTQQFQIQGNYVALKLRLRLSRTGHYLFKLLAASCSAFSALSERIESLQVENKKLRQQFRDLHKQQNVLAKEKRQQQEVIARAQDRGEHLMRLKFGQLVNLEVLDRACDASSVDELQTRVKLREVEGERSLRICIPKSISLEKKTQSRADTKNEIN</sequence>
<keyword evidence="4" id="KW-0853">WD repeat</keyword>
<keyword evidence="3" id="KW-0963">Cytoplasm</keyword>
<evidence type="ECO:0000256" key="2">
    <source>
        <dbReference type="ARBA" id="ARBA00004245"/>
    </source>
</evidence>